<feature type="transmembrane region" description="Helical" evidence="1">
    <location>
        <begin position="199"/>
        <end position="215"/>
    </location>
</feature>
<protein>
    <submittedName>
        <fullName evidence="2">Uncharacterized protein</fullName>
    </submittedName>
</protein>
<feature type="transmembrane region" description="Helical" evidence="1">
    <location>
        <begin position="221"/>
        <end position="241"/>
    </location>
</feature>
<evidence type="ECO:0000313" key="2">
    <source>
        <dbReference type="EMBL" id="MYM20279.1"/>
    </source>
</evidence>
<keyword evidence="3" id="KW-1185">Reference proteome</keyword>
<gene>
    <name evidence="2" type="ORF">GSY69_09955</name>
</gene>
<feature type="transmembrane region" description="Helical" evidence="1">
    <location>
        <begin position="64"/>
        <end position="85"/>
    </location>
</feature>
<dbReference type="EMBL" id="WWEQ01000044">
    <property type="protein sequence ID" value="MYM20279.1"/>
    <property type="molecule type" value="Genomic_DNA"/>
</dbReference>
<sequence length="258" mass="27148">MLHTPQVWGQREGGAVTFTAEQDRIHGAYTRATNRWGMVTLFVGFLLATSLPFILYVTTGIHPTIGQIVTAFVAVAAVYGAFYVLEPITYFPILGPAGMYQAFMIGNISNKLLPSAIVAQSTIKAVPGTRKAAYSSTAAICGAALVHVASMLILVGIFGTVIVSITPPAITEVARLYILPSILGGVLVQLIATLKQVRATVIAIAVALLIVLVVVPHSPKIVSSFATALAVFVTVGLTWAFRSRGGKPDETGDSALIN</sequence>
<proteinExistence type="predicted"/>
<dbReference type="Proteomes" id="UP000469215">
    <property type="component" value="Unassembled WGS sequence"/>
</dbReference>
<dbReference type="AlphaFoldDB" id="A0A6N9H8H6"/>
<evidence type="ECO:0000256" key="1">
    <source>
        <dbReference type="SAM" id="Phobius"/>
    </source>
</evidence>
<comment type="caution">
    <text evidence="2">The sequence shown here is derived from an EMBL/GenBank/DDBJ whole genome shotgun (WGS) entry which is preliminary data.</text>
</comment>
<keyword evidence="1" id="KW-0812">Transmembrane</keyword>
<feature type="transmembrane region" description="Helical" evidence="1">
    <location>
        <begin position="36"/>
        <end position="58"/>
    </location>
</feature>
<feature type="transmembrane region" description="Helical" evidence="1">
    <location>
        <begin position="174"/>
        <end position="192"/>
    </location>
</feature>
<accession>A0A6N9H8H6</accession>
<keyword evidence="1" id="KW-1133">Transmembrane helix</keyword>
<keyword evidence="1" id="KW-0472">Membrane</keyword>
<feature type="transmembrane region" description="Helical" evidence="1">
    <location>
        <begin position="138"/>
        <end position="162"/>
    </location>
</feature>
<organism evidence="2 3">
    <name type="scientific">Brevibacterium rongguiense</name>
    <dbReference type="NCBI Taxonomy" id="2695267"/>
    <lineage>
        <taxon>Bacteria</taxon>
        <taxon>Bacillati</taxon>
        <taxon>Actinomycetota</taxon>
        <taxon>Actinomycetes</taxon>
        <taxon>Micrococcales</taxon>
        <taxon>Brevibacteriaceae</taxon>
        <taxon>Brevibacterium</taxon>
    </lineage>
</organism>
<reference evidence="2 3" key="1">
    <citation type="submission" date="2020-01" db="EMBL/GenBank/DDBJ databases">
        <authorList>
            <person name="Deng T."/>
        </authorList>
    </citation>
    <scope>NUCLEOTIDE SEQUENCE [LARGE SCALE GENOMIC DNA]</scope>
    <source>
        <strain evidence="2 3">5221</strain>
    </source>
</reference>
<name>A0A6N9H8H6_9MICO</name>
<evidence type="ECO:0000313" key="3">
    <source>
        <dbReference type="Proteomes" id="UP000469215"/>
    </source>
</evidence>